<name>A0A2Z7ARL4_9LAMI</name>
<dbReference type="EMBL" id="KV013472">
    <property type="protein sequence ID" value="KZV23520.1"/>
    <property type="molecule type" value="Genomic_DNA"/>
</dbReference>
<gene>
    <name evidence="2" type="ORF">F511_35085</name>
</gene>
<protein>
    <submittedName>
        <fullName evidence="2">Uncharacterized protein</fullName>
    </submittedName>
</protein>
<dbReference type="Proteomes" id="UP000250235">
    <property type="component" value="Unassembled WGS sequence"/>
</dbReference>
<keyword evidence="3" id="KW-1185">Reference proteome</keyword>
<sequence>MADEFGTQNHDNDIVQPSILERRRARPVEDEVDHLAHQVDEMELVLAIFHGMNLLDFTGAEGGLVADGCLEHMEGLFDRVHYDADRRLSLAIFQLRDHASDMVEEYF</sequence>
<evidence type="ECO:0000313" key="2">
    <source>
        <dbReference type="EMBL" id="KZV23520.1"/>
    </source>
</evidence>
<evidence type="ECO:0000313" key="3">
    <source>
        <dbReference type="Proteomes" id="UP000250235"/>
    </source>
</evidence>
<organism evidence="2 3">
    <name type="scientific">Dorcoceras hygrometricum</name>
    <dbReference type="NCBI Taxonomy" id="472368"/>
    <lineage>
        <taxon>Eukaryota</taxon>
        <taxon>Viridiplantae</taxon>
        <taxon>Streptophyta</taxon>
        <taxon>Embryophyta</taxon>
        <taxon>Tracheophyta</taxon>
        <taxon>Spermatophyta</taxon>
        <taxon>Magnoliopsida</taxon>
        <taxon>eudicotyledons</taxon>
        <taxon>Gunneridae</taxon>
        <taxon>Pentapetalae</taxon>
        <taxon>asterids</taxon>
        <taxon>lamiids</taxon>
        <taxon>Lamiales</taxon>
        <taxon>Gesneriaceae</taxon>
        <taxon>Didymocarpoideae</taxon>
        <taxon>Trichosporeae</taxon>
        <taxon>Loxocarpinae</taxon>
        <taxon>Dorcoceras</taxon>
    </lineage>
</organism>
<accession>A0A2Z7ARL4</accession>
<feature type="region of interest" description="Disordered" evidence="1">
    <location>
        <begin position="1"/>
        <end position="20"/>
    </location>
</feature>
<dbReference type="AlphaFoldDB" id="A0A2Z7ARL4"/>
<proteinExistence type="predicted"/>
<evidence type="ECO:0000256" key="1">
    <source>
        <dbReference type="SAM" id="MobiDB-lite"/>
    </source>
</evidence>
<reference evidence="2 3" key="1">
    <citation type="journal article" date="2015" name="Proc. Natl. Acad. Sci. U.S.A.">
        <title>The resurrection genome of Boea hygrometrica: A blueprint for survival of dehydration.</title>
        <authorList>
            <person name="Xiao L."/>
            <person name="Yang G."/>
            <person name="Zhang L."/>
            <person name="Yang X."/>
            <person name="Zhao S."/>
            <person name="Ji Z."/>
            <person name="Zhou Q."/>
            <person name="Hu M."/>
            <person name="Wang Y."/>
            <person name="Chen M."/>
            <person name="Xu Y."/>
            <person name="Jin H."/>
            <person name="Xiao X."/>
            <person name="Hu G."/>
            <person name="Bao F."/>
            <person name="Hu Y."/>
            <person name="Wan P."/>
            <person name="Li L."/>
            <person name="Deng X."/>
            <person name="Kuang T."/>
            <person name="Xiang C."/>
            <person name="Zhu J.K."/>
            <person name="Oliver M.J."/>
            <person name="He Y."/>
        </authorList>
    </citation>
    <scope>NUCLEOTIDE SEQUENCE [LARGE SCALE GENOMIC DNA]</scope>
    <source>
        <strain evidence="3">cv. XS01</strain>
    </source>
</reference>